<dbReference type="PROSITE" id="PS51123">
    <property type="entry name" value="OMPA_2"/>
    <property type="match status" value="1"/>
</dbReference>
<sequence length="326" mass="35504">MALAGAVKALQVPALFDHETVMARTYQSRINIELPSSPIRYLDNETRQGYASGGEVHLVGRMRRVVLDHPPADSDLSIIEHYRARLTGAGYRIAFECHRDECGDAPGWRLMLGQGVIGESDSQHYLLAHKGKQAERGDYVAVYVNEVDDLPRSVAISLENARLTRVLTLAAEPGEQQLFFALNDSRLSLADLLRVDRVATALREQDDLQASVTGYADGAGDAATENGRDSNRRLARERADRVATWLADHADAGDRVANHGGQVQVPPPGEDGRHWRRVDLILEQRPAPAPTPQADAETATPPSEPAPTGDGATQPQGDQDNETDSV</sequence>
<feature type="region of interest" description="Disordered" evidence="2">
    <location>
        <begin position="252"/>
        <end position="326"/>
    </location>
</feature>
<dbReference type="Gene3D" id="3.30.1330.60">
    <property type="entry name" value="OmpA-like domain"/>
    <property type="match status" value="1"/>
</dbReference>
<feature type="compositionally biased region" description="Basic and acidic residues" evidence="2">
    <location>
        <begin position="270"/>
        <end position="282"/>
    </location>
</feature>
<organism evidence="4 5">
    <name type="scientific">Alloalcanivorax profundimaris</name>
    <dbReference type="NCBI Taxonomy" id="2735259"/>
    <lineage>
        <taxon>Bacteria</taxon>
        <taxon>Pseudomonadati</taxon>
        <taxon>Pseudomonadota</taxon>
        <taxon>Gammaproteobacteria</taxon>
        <taxon>Oceanospirillales</taxon>
        <taxon>Alcanivoracaceae</taxon>
        <taxon>Alloalcanivorax</taxon>
    </lineage>
</organism>
<evidence type="ECO:0000256" key="1">
    <source>
        <dbReference type="PROSITE-ProRule" id="PRU00473"/>
    </source>
</evidence>
<accession>A0ABS0AQ87</accession>
<keyword evidence="1" id="KW-0472">Membrane</keyword>
<feature type="region of interest" description="Disordered" evidence="2">
    <location>
        <begin position="214"/>
        <end position="236"/>
    </location>
</feature>
<dbReference type="EMBL" id="ARXX01000020">
    <property type="protein sequence ID" value="MBF5056297.1"/>
    <property type="molecule type" value="Genomic_DNA"/>
</dbReference>
<name>A0ABS0AQ87_9GAMM</name>
<dbReference type="SUPFAM" id="SSF103088">
    <property type="entry name" value="OmpA-like"/>
    <property type="match status" value="1"/>
</dbReference>
<evidence type="ECO:0000256" key="2">
    <source>
        <dbReference type="SAM" id="MobiDB-lite"/>
    </source>
</evidence>
<keyword evidence="5" id="KW-1185">Reference proteome</keyword>
<protein>
    <submittedName>
        <fullName evidence="4">OmpA/MotB domain-containing protein</fullName>
    </submittedName>
</protein>
<evidence type="ECO:0000313" key="4">
    <source>
        <dbReference type="EMBL" id="MBF5056297.1"/>
    </source>
</evidence>
<evidence type="ECO:0000313" key="5">
    <source>
        <dbReference type="Proteomes" id="UP000662703"/>
    </source>
</evidence>
<gene>
    <name evidence="4" type="ORF">Y5W_01591</name>
</gene>
<proteinExistence type="predicted"/>
<dbReference type="InterPro" id="IPR036737">
    <property type="entry name" value="OmpA-like_sf"/>
</dbReference>
<reference evidence="4 5" key="1">
    <citation type="submission" date="2012-09" db="EMBL/GenBank/DDBJ databases">
        <title>Genome Sequence of alkane-degrading Bacterium Alcanivorax sp. 521-1.</title>
        <authorList>
            <person name="Lai Q."/>
            <person name="Shao Z."/>
        </authorList>
    </citation>
    <scope>NUCLEOTIDE SEQUENCE [LARGE SCALE GENOMIC DNA]</scope>
    <source>
        <strain evidence="4 5">521-1</strain>
    </source>
</reference>
<dbReference type="InterPro" id="IPR006665">
    <property type="entry name" value="OmpA-like"/>
</dbReference>
<feature type="domain" description="OmpA-like" evidence="3">
    <location>
        <begin position="167"/>
        <end position="286"/>
    </location>
</feature>
<evidence type="ECO:0000259" key="3">
    <source>
        <dbReference type="PROSITE" id="PS51123"/>
    </source>
</evidence>
<feature type="compositionally biased region" description="Basic and acidic residues" evidence="2">
    <location>
        <begin position="226"/>
        <end position="236"/>
    </location>
</feature>
<comment type="caution">
    <text evidence="4">The sequence shown here is derived from an EMBL/GenBank/DDBJ whole genome shotgun (WGS) entry which is preliminary data.</text>
</comment>
<dbReference type="Proteomes" id="UP000662703">
    <property type="component" value="Unassembled WGS sequence"/>
</dbReference>